<dbReference type="Proteomes" id="UP000257144">
    <property type="component" value="Unassembled WGS sequence"/>
</dbReference>
<comment type="caution">
    <text evidence="3">The sequence shown here is derived from an EMBL/GenBank/DDBJ whole genome shotgun (WGS) entry which is preliminary data.</text>
</comment>
<evidence type="ECO:0000256" key="2">
    <source>
        <dbReference type="SAM" id="SignalP"/>
    </source>
</evidence>
<accession>A0A3D8GKV8</accession>
<reference evidence="3 4" key="1">
    <citation type="submission" date="2018-07" db="EMBL/GenBank/DDBJ databases">
        <title>Bacillus sp. YLB-04 draft genome sequence.</title>
        <authorList>
            <person name="Yu L."/>
            <person name="Tang X."/>
        </authorList>
    </citation>
    <scope>NUCLEOTIDE SEQUENCE [LARGE SCALE GENOMIC DNA]</scope>
    <source>
        <strain evidence="3 4">YLB-04</strain>
    </source>
</reference>
<feature type="compositionally biased region" description="Gly residues" evidence="1">
    <location>
        <begin position="53"/>
        <end position="67"/>
    </location>
</feature>
<organism evidence="3 4">
    <name type="scientific">Neobacillus piezotolerans</name>
    <dbReference type="NCBI Taxonomy" id="2259171"/>
    <lineage>
        <taxon>Bacteria</taxon>
        <taxon>Bacillati</taxon>
        <taxon>Bacillota</taxon>
        <taxon>Bacilli</taxon>
        <taxon>Bacillales</taxon>
        <taxon>Bacillaceae</taxon>
        <taxon>Neobacillus</taxon>
    </lineage>
</organism>
<gene>
    <name evidence="3" type="ORF">DRW41_20295</name>
</gene>
<keyword evidence="2" id="KW-0732">Signal</keyword>
<sequence>MGRWMAIIAALLLLAGCGFFENPNQAENTNESNHGINGKDRPSEGKTTDQDGAGTGKEGGAGTGTGKDGTENGTGNPIQTAAYLPSPNQIKMFKGTGNEYAAEVERIFSREGEFFASVTENGGTSVLRIYGLGKEGVSIVYEEPEYYSENPPDIKKFKPAFKPRLVLPSQLRLNQQFEGWTVKDLNAIITVPYGTISKAIILEKIGEDGSIVQNCWAPGLGIVKKSYYIKDTSGSETSVTTELESVEPRNW</sequence>
<feature type="signal peptide" evidence="2">
    <location>
        <begin position="1"/>
        <end position="26"/>
    </location>
</feature>
<name>A0A3D8GKV8_9BACI</name>
<dbReference type="EMBL" id="QNQT01000015">
    <property type="protein sequence ID" value="RDU34962.1"/>
    <property type="molecule type" value="Genomic_DNA"/>
</dbReference>
<dbReference type="OrthoDB" id="2870421at2"/>
<feature type="compositionally biased region" description="Polar residues" evidence="1">
    <location>
        <begin position="25"/>
        <end position="35"/>
    </location>
</feature>
<proteinExistence type="predicted"/>
<feature type="region of interest" description="Disordered" evidence="1">
    <location>
        <begin position="25"/>
        <end position="82"/>
    </location>
</feature>
<evidence type="ECO:0008006" key="5">
    <source>
        <dbReference type="Google" id="ProtNLM"/>
    </source>
</evidence>
<feature type="compositionally biased region" description="Basic and acidic residues" evidence="1">
    <location>
        <begin position="37"/>
        <end position="49"/>
    </location>
</feature>
<keyword evidence="4" id="KW-1185">Reference proteome</keyword>
<dbReference type="RefSeq" id="WP_115453862.1">
    <property type="nucleotide sequence ID" value="NZ_QNQT01000015.1"/>
</dbReference>
<evidence type="ECO:0000313" key="3">
    <source>
        <dbReference type="EMBL" id="RDU34962.1"/>
    </source>
</evidence>
<protein>
    <recommendedName>
        <fullName evidence="5">Lipoprotein</fullName>
    </recommendedName>
</protein>
<dbReference type="AlphaFoldDB" id="A0A3D8GKV8"/>
<evidence type="ECO:0000313" key="4">
    <source>
        <dbReference type="Proteomes" id="UP000257144"/>
    </source>
</evidence>
<dbReference type="PROSITE" id="PS51257">
    <property type="entry name" value="PROKAR_LIPOPROTEIN"/>
    <property type="match status" value="1"/>
</dbReference>
<evidence type="ECO:0000256" key="1">
    <source>
        <dbReference type="SAM" id="MobiDB-lite"/>
    </source>
</evidence>
<feature type="chain" id="PRO_5017745687" description="Lipoprotein" evidence="2">
    <location>
        <begin position="27"/>
        <end position="251"/>
    </location>
</feature>